<dbReference type="Proteomes" id="UP001460270">
    <property type="component" value="Unassembled WGS sequence"/>
</dbReference>
<dbReference type="PANTHER" id="PTHR33332">
    <property type="entry name" value="REVERSE TRANSCRIPTASE DOMAIN-CONTAINING PROTEIN"/>
    <property type="match status" value="1"/>
</dbReference>
<gene>
    <name evidence="2" type="ORF">WMY93_022615</name>
</gene>
<dbReference type="AlphaFoldDB" id="A0AAW0NAI9"/>
<protein>
    <recommendedName>
        <fullName evidence="1">Reverse transcriptase domain-containing protein</fullName>
    </recommendedName>
</protein>
<dbReference type="InterPro" id="IPR043502">
    <property type="entry name" value="DNA/RNA_pol_sf"/>
</dbReference>
<feature type="domain" description="Reverse transcriptase" evidence="1">
    <location>
        <begin position="580"/>
        <end position="856"/>
    </location>
</feature>
<dbReference type="CDD" id="cd01650">
    <property type="entry name" value="RT_nLTR_like"/>
    <property type="match status" value="1"/>
</dbReference>
<dbReference type="SUPFAM" id="SSF56672">
    <property type="entry name" value="DNA/RNA polymerases"/>
    <property type="match status" value="1"/>
</dbReference>
<comment type="caution">
    <text evidence="2">The sequence shown here is derived from an EMBL/GenBank/DDBJ whole genome shotgun (WGS) entry which is preliminary data.</text>
</comment>
<evidence type="ECO:0000259" key="1">
    <source>
        <dbReference type="PROSITE" id="PS50878"/>
    </source>
</evidence>
<dbReference type="SUPFAM" id="SSF56219">
    <property type="entry name" value="DNase I-like"/>
    <property type="match status" value="1"/>
</dbReference>
<dbReference type="PROSITE" id="PS50878">
    <property type="entry name" value="RT_POL"/>
    <property type="match status" value="1"/>
</dbReference>
<evidence type="ECO:0000313" key="2">
    <source>
        <dbReference type="EMBL" id="KAK7893463.1"/>
    </source>
</evidence>
<proteinExistence type="predicted"/>
<evidence type="ECO:0000313" key="3">
    <source>
        <dbReference type="Proteomes" id="UP001460270"/>
    </source>
</evidence>
<dbReference type="Pfam" id="PF00078">
    <property type="entry name" value="RVT_1"/>
    <property type="match status" value="1"/>
</dbReference>
<dbReference type="InterPro" id="IPR000477">
    <property type="entry name" value="RT_dom"/>
</dbReference>
<dbReference type="InterPro" id="IPR036691">
    <property type="entry name" value="Endo/exonu/phosph_ase_sf"/>
</dbReference>
<dbReference type="EMBL" id="JBBPFD010000016">
    <property type="protein sequence ID" value="KAK7893463.1"/>
    <property type="molecule type" value="Genomic_DNA"/>
</dbReference>
<dbReference type="Gene3D" id="3.60.10.10">
    <property type="entry name" value="Endonuclease/exonuclease/phosphatase"/>
    <property type="match status" value="1"/>
</dbReference>
<reference evidence="3" key="1">
    <citation type="submission" date="2024-04" db="EMBL/GenBank/DDBJ databases">
        <title>Salinicola lusitanus LLJ914,a marine bacterium isolated from the Okinawa Trough.</title>
        <authorList>
            <person name="Li J."/>
        </authorList>
    </citation>
    <scope>NUCLEOTIDE SEQUENCE [LARGE SCALE GENOMIC DNA]</scope>
</reference>
<keyword evidence="3" id="KW-1185">Reference proteome</keyword>
<accession>A0AAW0NAI9</accession>
<sequence length="1053" mass="117199">MPWAVRVARLAQLQWCHSTFKRLSEPSCTGKPPKKMSRTGRDLISKVEQLSAELEAMKCLLLAHPASSSHFRDEGEAQSSHGSEDGSYCPMQSVVSGIEGSMQDVLRKTLEHLQHFGRYMHNASSAGLNCMPPVEPATASLIVSPEEVLRHDVQCPRPDGQMTNSPRHTTLVPNALIQYSAVELLKLRHAIFTPLPPRLRVPPDIAYQPRRRYIHRGSRRSLQYNNSHSIKSFWSTTRRYRSRNPARDADHSVLSSLPRSAPAPVCSNNSTTVSFGLLNIRSLSTKGQLVQDLLVDRKLDFLCLTETWQQPGDFTALNEATPPGFVYSCQPRACGRGGGLAMLHRETWKVLPVSAPDFSSFDTNPDTPPDDLVSHYNNNLHTLLDTHAPLKTRAVSFTHSAPWFTPALRQLKTKGRQLERLKNKTGLTIHNDMYNNHILLYKDSISTAKSNYYSGLIHSNKHNSKTLFSLLSNITKPPDSLPNHLYSSDFCNSLMSFFVSKITTIHQHLTSGAAVSGVDTVAPRSPLTTFSSFTLPSVQFISDLIVNSKPSSCQLDPVPTALVKSCLSSLLPFITNIIHSSLTSGTVPSSFKTASITPILKKPGLDPNNFNNLRPISNLPFISKILEKTVAFQLNTHLATNNLYEQFQSGFRPLHSTETALLKITNDLLLASDSGFLSILILLDLTAAFDTISHNILIHRLQSIGISHTTLSWFTSYLSDRSQFIQLKSNKSNTFPLSSGVPQGSVLGPLLFIIYILPLGSLFRRHNILFHCYADDTQLYISTKPSASLPPTSLTLCLQEIHSWFSSNFLQLNSSKTEVLLVGTPSTLSKSNRFSISINDSTVLPSPQVKSLGVILDSTLSFQSHINNITRSAYFHLRTISRLRPSLTPHTTAILVHSLVTSRIDYCNSLLFGLPNKSLQKLQLLQNSAARIITRTPSFHHITPILQQLHWLPIKQRINFKLLLTTFKAIHNLAPSYISDLLRISTPSRSLRSSSSLQLSVPSARLVTMGGRAFSRSAPQLWNSLPPDLRNTDSLPLFKSRLKTFLFRQSYPT</sequence>
<name>A0AAW0NAI9_9GOBI</name>
<organism evidence="2 3">
    <name type="scientific">Mugilogobius chulae</name>
    <name type="common">yellowstripe goby</name>
    <dbReference type="NCBI Taxonomy" id="88201"/>
    <lineage>
        <taxon>Eukaryota</taxon>
        <taxon>Metazoa</taxon>
        <taxon>Chordata</taxon>
        <taxon>Craniata</taxon>
        <taxon>Vertebrata</taxon>
        <taxon>Euteleostomi</taxon>
        <taxon>Actinopterygii</taxon>
        <taxon>Neopterygii</taxon>
        <taxon>Teleostei</taxon>
        <taxon>Neoteleostei</taxon>
        <taxon>Acanthomorphata</taxon>
        <taxon>Gobiaria</taxon>
        <taxon>Gobiiformes</taxon>
        <taxon>Gobioidei</taxon>
        <taxon>Gobiidae</taxon>
        <taxon>Gobionellinae</taxon>
        <taxon>Mugilogobius</taxon>
    </lineage>
</organism>